<comment type="caution">
    <text evidence="3">The sequence shown here is derived from an EMBL/GenBank/DDBJ whole genome shotgun (WGS) entry which is preliminary data.</text>
</comment>
<dbReference type="PANTHER" id="PTHR38139">
    <property type="entry name" value="GATE DOMAIN-CONTAINING PROTEIN"/>
    <property type="match status" value="1"/>
</dbReference>
<dbReference type="AlphaFoldDB" id="A0A7K4HSR2"/>
<feature type="transmembrane region" description="Helical" evidence="1">
    <location>
        <begin position="259"/>
        <end position="277"/>
    </location>
</feature>
<dbReference type="Proteomes" id="UP000570823">
    <property type="component" value="Unassembled WGS sequence"/>
</dbReference>
<dbReference type="InterPro" id="IPR011642">
    <property type="entry name" value="Gate_dom"/>
</dbReference>
<dbReference type="InterPro" id="IPR038880">
    <property type="entry name" value="MJ0871-like"/>
</dbReference>
<feature type="transmembrane region" description="Helical" evidence="1">
    <location>
        <begin position="226"/>
        <end position="247"/>
    </location>
</feature>
<keyword evidence="1" id="KW-0812">Transmembrane</keyword>
<keyword evidence="1" id="KW-1133">Transmembrane helix</keyword>
<feature type="transmembrane region" description="Helical" evidence="1">
    <location>
        <begin position="186"/>
        <end position="214"/>
    </location>
</feature>
<feature type="domain" description="Nucleoside transporter/FeoB GTPase Gate" evidence="2">
    <location>
        <begin position="183"/>
        <end position="271"/>
    </location>
</feature>
<organism evidence="3 4">
    <name type="scientific">Methanofollis tationis</name>
    <dbReference type="NCBI Taxonomy" id="81417"/>
    <lineage>
        <taxon>Archaea</taxon>
        <taxon>Methanobacteriati</taxon>
        <taxon>Methanobacteriota</taxon>
        <taxon>Stenosarchaea group</taxon>
        <taxon>Methanomicrobia</taxon>
        <taxon>Methanomicrobiales</taxon>
        <taxon>Methanomicrobiaceae</taxon>
        <taxon>Methanofollis</taxon>
    </lineage>
</organism>
<feature type="transmembrane region" description="Helical" evidence="1">
    <location>
        <begin position="6"/>
        <end position="31"/>
    </location>
</feature>
<sequence>MTDALSAMAAAGYLVRAVALITIGIVLANVITETGVISRLRFLSYPISRVSGISSGSSLALVAMVADATAGKSMLAAFYHDGRVGRDEVVPTLLMGTFPAVLGESLFRVQLPTAVVLLGPVIGGIYTGLNLLSTLIQTAGAVIWLKVFRGKTPGALREEGEPSQINFDRRTLRAGAVKAVSSLKRVVPITVVATLLFFALYAMGVVDVVAALFAPFLGFIDVPGESIAAIVAQALHFSAGYAVVGSLMTAGVLSTEQALITLIAGSMVVITMIYIKYSAPLYLSLFGREAPGIIAKTYLASMAAKVITILIVIAVF</sequence>
<evidence type="ECO:0000256" key="1">
    <source>
        <dbReference type="SAM" id="Phobius"/>
    </source>
</evidence>
<proteinExistence type="predicted"/>
<name>A0A7K4HSR2_9EURY</name>
<gene>
    <name evidence="3" type="ORF">HWN36_11530</name>
</gene>
<dbReference type="EMBL" id="JABXWR010000001">
    <property type="protein sequence ID" value="NVO67920.1"/>
    <property type="molecule type" value="Genomic_DNA"/>
</dbReference>
<dbReference type="Pfam" id="PF07670">
    <property type="entry name" value="Gate"/>
    <property type="match status" value="1"/>
</dbReference>
<accession>A0A7K4HSR2</accession>
<keyword evidence="4" id="KW-1185">Reference proteome</keyword>
<evidence type="ECO:0000259" key="2">
    <source>
        <dbReference type="Pfam" id="PF07670"/>
    </source>
</evidence>
<reference evidence="3 4" key="1">
    <citation type="submission" date="2020-06" db="EMBL/GenBank/DDBJ databases">
        <title>Methanofollis fontis sp. nov., a methanogen isolated from marine sediments near a cold seep at Four-Way Closure Ridge offshore southwestern Taiwan.</title>
        <authorList>
            <person name="Chen S.-C."/>
            <person name="Teng N.-H."/>
            <person name="Lin Y.-S."/>
            <person name="Lai M.-C."/>
            <person name="Chen H.-H."/>
            <person name="Wang C.-C."/>
        </authorList>
    </citation>
    <scope>NUCLEOTIDE SEQUENCE [LARGE SCALE GENOMIC DNA]</scope>
    <source>
        <strain evidence="3 4">DSM 2702</strain>
    </source>
</reference>
<dbReference type="OrthoDB" id="62718at2157"/>
<feature type="transmembrane region" description="Helical" evidence="1">
    <location>
        <begin position="297"/>
        <end position="315"/>
    </location>
</feature>
<protein>
    <submittedName>
        <fullName evidence="3">Nucleoside recognition protein</fullName>
    </submittedName>
</protein>
<keyword evidence="1" id="KW-0472">Membrane</keyword>
<evidence type="ECO:0000313" key="4">
    <source>
        <dbReference type="Proteomes" id="UP000570823"/>
    </source>
</evidence>
<dbReference type="PANTHER" id="PTHR38139:SF1">
    <property type="entry name" value="NUCLEOSIDE TRANSPORTER_FEOB GTPASE GATE DOMAIN-CONTAINING PROTEIN"/>
    <property type="match status" value="1"/>
</dbReference>
<evidence type="ECO:0000313" key="3">
    <source>
        <dbReference type="EMBL" id="NVO67920.1"/>
    </source>
</evidence>